<evidence type="ECO:0000256" key="3">
    <source>
        <dbReference type="ARBA" id="ARBA00022475"/>
    </source>
</evidence>
<dbReference type="PANTHER" id="PTHR34583">
    <property type="entry name" value="ANTIPORTER SUBUNIT MNHC2-RELATED"/>
    <property type="match status" value="1"/>
</dbReference>
<keyword evidence="10" id="KW-1185">Reference proteome</keyword>
<accession>A0A7W4KFR6</accession>
<comment type="subcellular location">
    <subcellularLocation>
        <location evidence="1">Cell membrane</location>
        <topology evidence="1">Multi-pass membrane protein</topology>
    </subcellularLocation>
</comment>
<proteinExistence type="inferred from homology"/>
<reference evidence="9 10" key="1">
    <citation type="submission" date="2020-04" db="EMBL/GenBank/DDBJ databases">
        <title>Description of novel Gluconacetobacter.</title>
        <authorList>
            <person name="Sombolestani A."/>
        </authorList>
    </citation>
    <scope>NUCLEOTIDE SEQUENCE [LARGE SCALE GENOMIC DNA]</scope>
    <source>
        <strain evidence="9 10">LMG 27800</strain>
    </source>
</reference>
<sequence length="135" mass="14225">MSDVFSLLPWIGAVWLFGIGLYGIVSSRHFVHLTGCLAAIQSSSYLVLLGIGYRYGAVAPIFYDKRPGTQAVDPVVQALVLTDVVIGATVSALLLALVLQLHKRNGIVDPQAMRPMGKSAVPTAGGGRQPNGHTA</sequence>
<dbReference type="AlphaFoldDB" id="A0A7W4KFR6"/>
<comment type="caution">
    <text evidence="9">The sequence shown here is derived from an EMBL/GenBank/DDBJ whole genome shotgun (WGS) entry which is preliminary data.</text>
</comment>
<comment type="similarity">
    <text evidence="2">Belongs to the CPA3 antiporters (TC 2.A.63) subunit C family.</text>
</comment>
<name>A0A7W4KFR6_9PROT</name>
<evidence type="ECO:0000256" key="4">
    <source>
        <dbReference type="ARBA" id="ARBA00022692"/>
    </source>
</evidence>
<dbReference type="InterPro" id="IPR039428">
    <property type="entry name" value="NUOK/Mnh_C1-like"/>
</dbReference>
<feature type="region of interest" description="Disordered" evidence="7">
    <location>
        <begin position="113"/>
        <end position="135"/>
    </location>
</feature>
<gene>
    <name evidence="9" type="ORF">HLH27_13990</name>
</gene>
<feature type="transmembrane region" description="Helical" evidence="8">
    <location>
        <begin position="6"/>
        <end position="25"/>
    </location>
</feature>
<evidence type="ECO:0000256" key="7">
    <source>
        <dbReference type="SAM" id="MobiDB-lite"/>
    </source>
</evidence>
<dbReference type="PANTHER" id="PTHR34583:SF2">
    <property type="entry name" value="ANTIPORTER SUBUNIT MNHC2-RELATED"/>
    <property type="match status" value="1"/>
</dbReference>
<keyword evidence="4 8" id="KW-0812">Transmembrane</keyword>
<feature type="transmembrane region" description="Helical" evidence="8">
    <location>
        <begin position="75"/>
        <end position="99"/>
    </location>
</feature>
<evidence type="ECO:0000256" key="1">
    <source>
        <dbReference type="ARBA" id="ARBA00004651"/>
    </source>
</evidence>
<dbReference type="GO" id="GO:0005886">
    <property type="term" value="C:plasma membrane"/>
    <property type="evidence" value="ECO:0007669"/>
    <property type="project" value="UniProtKB-SubCell"/>
</dbReference>
<evidence type="ECO:0000256" key="8">
    <source>
        <dbReference type="SAM" id="Phobius"/>
    </source>
</evidence>
<keyword evidence="5 8" id="KW-1133">Transmembrane helix</keyword>
<dbReference type="Gene3D" id="1.10.287.3510">
    <property type="match status" value="1"/>
</dbReference>
<evidence type="ECO:0000256" key="2">
    <source>
        <dbReference type="ARBA" id="ARBA00010388"/>
    </source>
</evidence>
<evidence type="ECO:0000313" key="10">
    <source>
        <dbReference type="Proteomes" id="UP000540556"/>
    </source>
</evidence>
<protein>
    <submittedName>
        <fullName evidence="9">Dehydrogenase</fullName>
    </submittedName>
</protein>
<dbReference type="InterPro" id="IPR050601">
    <property type="entry name" value="CPA3_antiporter_subunitC"/>
</dbReference>
<keyword evidence="6 8" id="KW-0472">Membrane</keyword>
<dbReference type="Pfam" id="PF00420">
    <property type="entry name" value="Oxidored_q2"/>
    <property type="match status" value="1"/>
</dbReference>
<keyword evidence="3" id="KW-1003">Cell membrane</keyword>
<dbReference type="Proteomes" id="UP000540556">
    <property type="component" value="Unassembled WGS sequence"/>
</dbReference>
<evidence type="ECO:0000256" key="5">
    <source>
        <dbReference type="ARBA" id="ARBA00022989"/>
    </source>
</evidence>
<dbReference type="EMBL" id="JABEQK010000011">
    <property type="protein sequence ID" value="MBB2206116.1"/>
    <property type="molecule type" value="Genomic_DNA"/>
</dbReference>
<dbReference type="RefSeq" id="WP_182950648.1">
    <property type="nucleotide sequence ID" value="NZ_JABEQK010000011.1"/>
</dbReference>
<evidence type="ECO:0000313" key="9">
    <source>
        <dbReference type="EMBL" id="MBB2206116.1"/>
    </source>
</evidence>
<evidence type="ECO:0000256" key="6">
    <source>
        <dbReference type="ARBA" id="ARBA00023136"/>
    </source>
</evidence>
<organism evidence="9 10">
    <name type="scientific">Gluconacetobacter takamatsuzukensis</name>
    <dbReference type="NCBI Taxonomy" id="1286190"/>
    <lineage>
        <taxon>Bacteria</taxon>
        <taxon>Pseudomonadati</taxon>
        <taxon>Pseudomonadota</taxon>
        <taxon>Alphaproteobacteria</taxon>
        <taxon>Acetobacterales</taxon>
        <taxon>Acetobacteraceae</taxon>
        <taxon>Gluconacetobacter</taxon>
    </lineage>
</organism>